<dbReference type="SUPFAM" id="SSF57667">
    <property type="entry name" value="beta-beta-alpha zinc fingers"/>
    <property type="match status" value="1"/>
</dbReference>
<sequence length="235" mass="26759">MEETVDELEKVSNENDIPNETALDLTVLDFCDISNAKGNEPLKISFTCPKCEKVFTRRNNMNRHFKTLHSESSNICPVCKTTFKRLDNLKRHHLRSHVKPFAETTAKTSPSTSHRVSHSEKENVSAICARINENYSQPIELPDSTRKKSSFDFQKKYSKNSVVNPLRTLKKVQKASSLFTCSVCDKKCSTIPGLTQHWKNHESSVKYNAALNTSTETNLFDMEVRTVLSLKSFPE</sequence>
<dbReference type="Gene3D" id="3.30.160.60">
    <property type="entry name" value="Classic Zinc Finger"/>
    <property type="match status" value="1"/>
</dbReference>
<dbReference type="InterPro" id="IPR036236">
    <property type="entry name" value="Znf_C2H2_sf"/>
</dbReference>
<feature type="domain" description="C2H2-type" evidence="6">
    <location>
        <begin position="46"/>
        <end position="74"/>
    </location>
</feature>
<dbReference type="GO" id="GO:0008270">
    <property type="term" value="F:zinc ion binding"/>
    <property type="evidence" value="ECO:0007669"/>
    <property type="project" value="UniProtKB-KW"/>
</dbReference>
<dbReference type="SMART" id="SM00355">
    <property type="entry name" value="ZnF_C2H2"/>
    <property type="match status" value="3"/>
</dbReference>
<keyword evidence="3 5" id="KW-0863">Zinc-finger</keyword>
<dbReference type="EMBL" id="BMAO01038533">
    <property type="protein sequence ID" value="GFR25524.1"/>
    <property type="molecule type" value="Genomic_DNA"/>
</dbReference>
<dbReference type="PANTHER" id="PTHR24403:SF103">
    <property type="entry name" value="E3 SUMO-PROTEIN LIGASE ZNF451 ISOFORM X1"/>
    <property type="match status" value="1"/>
</dbReference>
<dbReference type="AlphaFoldDB" id="A0A8X6LZ99"/>
<dbReference type="InterPro" id="IPR050688">
    <property type="entry name" value="Zinc_finger/UBP_domain"/>
</dbReference>
<proteinExistence type="predicted"/>
<evidence type="ECO:0000259" key="6">
    <source>
        <dbReference type="PROSITE" id="PS50157"/>
    </source>
</evidence>
<organism evidence="7 8">
    <name type="scientific">Trichonephila clavata</name>
    <name type="common">Joro spider</name>
    <name type="synonym">Nephila clavata</name>
    <dbReference type="NCBI Taxonomy" id="2740835"/>
    <lineage>
        <taxon>Eukaryota</taxon>
        <taxon>Metazoa</taxon>
        <taxon>Ecdysozoa</taxon>
        <taxon>Arthropoda</taxon>
        <taxon>Chelicerata</taxon>
        <taxon>Arachnida</taxon>
        <taxon>Araneae</taxon>
        <taxon>Araneomorphae</taxon>
        <taxon>Entelegynae</taxon>
        <taxon>Araneoidea</taxon>
        <taxon>Nephilidae</taxon>
        <taxon>Trichonephila</taxon>
    </lineage>
</organism>
<evidence type="ECO:0000256" key="2">
    <source>
        <dbReference type="ARBA" id="ARBA00022737"/>
    </source>
</evidence>
<protein>
    <recommendedName>
        <fullName evidence="6">C2H2-type domain-containing protein</fullName>
    </recommendedName>
</protein>
<name>A0A8X6LZ99_TRICU</name>
<dbReference type="OrthoDB" id="10004641at2759"/>
<evidence type="ECO:0000256" key="1">
    <source>
        <dbReference type="ARBA" id="ARBA00022723"/>
    </source>
</evidence>
<keyword evidence="4" id="KW-0862">Zinc</keyword>
<evidence type="ECO:0000313" key="8">
    <source>
        <dbReference type="Proteomes" id="UP000887116"/>
    </source>
</evidence>
<dbReference type="PROSITE" id="PS00028">
    <property type="entry name" value="ZINC_FINGER_C2H2_1"/>
    <property type="match status" value="3"/>
</dbReference>
<dbReference type="Pfam" id="PF00096">
    <property type="entry name" value="zf-C2H2"/>
    <property type="match status" value="3"/>
</dbReference>
<dbReference type="GO" id="GO:0005634">
    <property type="term" value="C:nucleus"/>
    <property type="evidence" value="ECO:0007669"/>
    <property type="project" value="TreeGrafter"/>
</dbReference>
<keyword evidence="2" id="KW-0677">Repeat</keyword>
<dbReference type="PANTHER" id="PTHR24403">
    <property type="entry name" value="ZINC FINGER PROTEIN"/>
    <property type="match status" value="1"/>
</dbReference>
<evidence type="ECO:0000256" key="3">
    <source>
        <dbReference type="ARBA" id="ARBA00022771"/>
    </source>
</evidence>
<gene>
    <name evidence="7" type="ORF">TNCT_415461</name>
</gene>
<dbReference type="InterPro" id="IPR013087">
    <property type="entry name" value="Znf_C2H2_type"/>
</dbReference>
<accession>A0A8X6LZ99</accession>
<keyword evidence="8" id="KW-1185">Reference proteome</keyword>
<dbReference type="GO" id="GO:0045944">
    <property type="term" value="P:positive regulation of transcription by RNA polymerase II"/>
    <property type="evidence" value="ECO:0007669"/>
    <property type="project" value="TreeGrafter"/>
</dbReference>
<reference evidence="7" key="1">
    <citation type="submission" date="2020-07" db="EMBL/GenBank/DDBJ databases">
        <title>Multicomponent nature underlies the extraordinary mechanical properties of spider dragline silk.</title>
        <authorList>
            <person name="Kono N."/>
            <person name="Nakamura H."/>
            <person name="Mori M."/>
            <person name="Yoshida Y."/>
            <person name="Ohtoshi R."/>
            <person name="Malay A.D."/>
            <person name="Moran D.A.P."/>
            <person name="Tomita M."/>
            <person name="Numata K."/>
            <person name="Arakawa K."/>
        </authorList>
    </citation>
    <scope>NUCLEOTIDE SEQUENCE</scope>
</reference>
<comment type="caution">
    <text evidence="7">The sequence shown here is derived from an EMBL/GenBank/DDBJ whole genome shotgun (WGS) entry which is preliminary data.</text>
</comment>
<dbReference type="Proteomes" id="UP000887116">
    <property type="component" value="Unassembled WGS sequence"/>
</dbReference>
<dbReference type="PROSITE" id="PS50157">
    <property type="entry name" value="ZINC_FINGER_C2H2_2"/>
    <property type="match status" value="1"/>
</dbReference>
<evidence type="ECO:0000256" key="4">
    <source>
        <dbReference type="ARBA" id="ARBA00022833"/>
    </source>
</evidence>
<keyword evidence="1" id="KW-0479">Metal-binding</keyword>
<evidence type="ECO:0000313" key="7">
    <source>
        <dbReference type="EMBL" id="GFR25524.1"/>
    </source>
</evidence>
<evidence type="ECO:0000256" key="5">
    <source>
        <dbReference type="PROSITE-ProRule" id="PRU00042"/>
    </source>
</evidence>